<feature type="transmembrane region" description="Helical" evidence="2">
    <location>
        <begin position="314"/>
        <end position="331"/>
    </location>
</feature>
<keyword evidence="2" id="KW-0472">Membrane</keyword>
<evidence type="ECO:0000313" key="4">
    <source>
        <dbReference type="EMBL" id="GAA3545526.1"/>
    </source>
</evidence>
<sequence length="457" mass="46150">MSLQIVSIIVLLAVFVIGTVRPVNLGALALIATFGVGMLLVGEDFDTAVSGFPIDVFVLLFGVTYLFGIATVNGTVEWLVNSAARLVRQNRTAIPWVLFALAAIPTTAGAAGPAGVALLAPIALRMAEKHRINARLAGLMVVHGSNAGNFSPLNPLGVIVNGTVERNNLDVDPAWPWLGNFAFSVVLGVATFLIFGGRELIREGRSARTAKVLSGVSTAGTTAPAPGAPALAPDSSSGGDAASPPPVPPDGGTDAPVAPAPPSAVTLAATLVAIVGVGVGALGFGLAIGVLAVTAAVALHLLFPANSKGAMAKVSWNTVLLICGVVTYVALMQRMGTVKMIGESVAGISAPLLAALLLCFIAGLTSAFASSIGVLGAMIPLAVPFLLSGDIAVTGMIIALAISATAVDATPFSSIGALTVASAPESEREGLYRGLILWGFSMVLVAPLATWLIFVVI</sequence>
<feature type="domain" description="Dicarboxylate carrier MatC N-terminal" evidence="3">
    <location>
        <begin position="1"/>
        <end position="148"/>
    </location>
</feature>
<feature type="transmembrane region" description="Helical" evidence="2">
    <location>
        <begin position="96"/>
        <end position="124"/>
    </location>
</feature>
<feature type="region of interest" description="Disordered" evidence="1">
    <location>
        <begin position="218"/>
        <end position="259"/>
    </location>
</feature>
<protein>
    <submittedName>
        <fullName evidence="4">SLC13 family permease</fullName>
    </submittedName>
</protein>
<proteinExistence type="predicted"/>
<organism evidence="4 5">
    <name type="scientific">Nonomuraea rosea</name>
    <dbReference type="NCBI Taxonomy" id="638574"/>
    <lineage>
        <taxon>Bacteria</taxon>
        <taxon>Bacillati</taxon>
        <taxon>Actinomycetota</taxon>
        <taxon>Actinomycetes</taxon>
        <taxon>Streptosporangiales</taxon>
        <taxon>Streptosporangiaceae</taxon>
        <taxon>Nonomuraea</taxon>
    </lineage>
</organism>
<dbReference type="RefSeq" id="WP_345561617.1">
    <property type="nucleotide sequence ID" value="NZ_BAABDQ010000004.1"/>
</dbReference>
<dbReference type="InterPro" id="IPR009827">
    <property type="entry name" value="MatC_N"/>
</dbReference>
<reference evidence="5" key="1">
    <citation type="journal article" date="2019" name="Int. J. Syst. Evol. Microbiol.">
        <title>The Global Catalogue of Microorganisms (GCM) 10K type strain sequencing project: providing services to taxonomists for standard genome sequencing and annotation.</title>
        <authorList>
            <consortium name="The Broad Institute Genomics Platform"/>
            <consortium name="The Broad Institute Genome Sequencing Center for Infectious Disease"/>
            <person name="Wu L."/>
            <person name="Ma J."/>
        </authorList>
    </citation>
    <scope>NUCLEOTIDE SEQUENCE [LARGE SCALE GENOMIC DNA]</scope>
    <source>
        <strain evidence="5">JCM 17326</strain>
    </source>
</reference>
<accession>A0ABP6W7P4</accession>
<feature type="transmembrane region" description="Helical" evidence="2">
    <location>
        <begin position="271"/>
        <end position="302"/>
    </location>
</feature>
<evidence type="ECO:0000259" key="3">
    <source>
        <dbReference type="Pfam" id="PF07158"/>
    </source>
</evidence>
<feature type="transmembrane region" description="Helical" evidence="2">
    <location>
        <begin position="28"/>
        <end position="45"/>
    </location>
</feature>
<comment type="caution">
    <text evidence="4">The sequence shown here is derived from an EMBL/GenBank/DDBJ whole genome shotgun (WGS) entry which is preliminary data.</text>
</comment>
<evidence type="ECO:0000313" key="5">
    <source>
        <dbReference type="Proteomes" id="UP001500630"/>
    </source>
</evidence>
<feature type="transmembrane region" description="Helical" evidence="2">
    <location>
        <begin position="57"/>
        <end position="76"/>
    </location>
</feature>
<keyword evidence="5" id="KW-1185">Reference proteome</keyword>
<evidence type="ECO:0000256" key="2">
    <source>
        <dbReference type="SAM" id="Phobius"/>
    </source>
</evidence>
<gene>
    <name evidence="4" type="ORF">GCM10022419_027200</name>
</gene>
<feature type="transmembrane region" description="Helical" evidence="2">
    <location>
        <begin position="352"/>
        <end position="379"/>
    </location>
</feature>
<feature type="compositionally biased region" description="Low complexity" evidence="1">
    <location>
        <begin position="218"/>
        <end position="242"/>
    </location>
</feature>
<name>A0ABP6W7P4_9ACTN</name>
<evidence type="ECO:0000256" key="1">
    <source>
        <dbReference type="SAM" id="MobiDB-lite"/>
    </source>
</evidence>
<feature type="transmembrane region" description="Helical" evidence="2">
    <location>
        <begin position="435"/>
        <end position="456"/>
    </location>
</feature>
<keyword evidence="2" id="KW-0812">Transmembrane</keyword>
<feature type="transmembrane region" description="Helical" evidence="2">
    <location>
        <begin position="174"/>
        <end position="195"/>
    </location>
</feature>
<feature type="transmembrane region" description="Helical" evidence="2">
    <location>
        <begin position="391"/>
        <end position="423"/>
    </location>
</feature>
<dbReference type="Pfam" id="PF07158">
    <property type="entry name" value="MatC_N"/>
    <property type="match status" value="1"/>
</dbReference>
<dbReference type="EMBL" id="BAABDQ010000004">
    <property type="protein sequence ID" value="GAA3545526.1"/>
    <property type="molecule type" value="Genomic_DNA"/>
</dbReference>
<feature type="compositionally biased region" description="Low complexity" evidence="1">
    <location>
        <begin position="250"/>
        <end position="259"/>
    </location>
</feature>
<dbReference type="Proteomes" id="UP001500630">
    <property type="component" value="Unassembled WGS sequence"/>
</dbReference>
<keyword evidence="2" id="KW-1133">Transmembrane helix</keyword>